<dbReference type="PROSITE" id="PS01129">
    <property type="entry name" value="PSI_RLU"/>
    <property type="match status" value="1"/>
</dbReference>
<protein>
    <recommendedName>
        <fullName evidence="4">RNA pseudouridylate synthase</fullName>
    </recommendedName>
    <alternativeName>
        <fullName evidence="5">RNA-uridine isomerase</fullName>
    </alternativeName>
</protein>
<comment type="similarity">
    <text evidence="2">Belongs to the pseudouridine synthase RluA family.</text>
</comment>
<dbReference type="RefSeq" id="WP_302243328.1">
    <property type="nucleotide sequence ID" value="NZ_JAULJQ010000001.1"/>
</dbReference>
<proteinExistence type="inferred from homology"/>
<keyword evidence="3 7" id="KW-0413">Isomerase</keyword>
<accession>A0ABT8T4W0</accession>
<keyword evidence="8" id="KW-1185">Reference proteome</keyword>
<evidence type="ECO:0000256" key="1">
    <source>
        <dbReference type="ARBA" id="ARBA00000073"/>
    </source>
</evidence>
<gene>
    <name evidence="7" type="ORF">Q2362_00635</name>
</gene>
<evidence type="ECO:0000256" key="4">
    <source>
        <dbReference type="ARBA" id="ARBA00031870"/>
    </source>
</evidence>
<feature type="domain" description="Pseudouridine synthase RsuA/RluA-like" evidence="6">
    <location>
        <begin position="78"/>
        <end position="202"/>
    </location>
</feature>
<dbReference type="InterPro" id="IPR006145">
    <property type="entry name" value="PsdUridine_synth_RsuA/RluA"/>
</dbReference>
<dbReference type="PANTHER" id="PTHR21600:SF44">
    <property type="entry name" value="RIBOSOMAL LARGE SUBUNIT PSEUDOURIDINE SYNTHASE D"/>
    <property type="match status" value="1"/>
</dbReference>
<comment type="catalytic activity">
    <reaction evidence="1">
        <text>a uridine in RNA = a pseudouridine in RNA</text>
        <dbReference type="Rhea" id="RHEA:48348"/>
        <dbReference type="Rhea" id="RHEA-COMP:12068"/>
        <dbReference type="Rhea" id="RHEA-COMP:12069"/>
        <dbReference type="ChEBI" id="CHEBI:65314"/>
        <dbReference type="ChEBI" id="CHEBI:65315"/>
    </reaction>
</comment>
<dbReference type="InterPro" id="IPR020103">
    <property type="entry name" value="PsdUridine_synth_cat_dom_sf"/>
</dbReference>
<evidence type="ECO:0000256" key="2">
    <source>
        <dbReference type="ARBA" id="ARBA00010876"/>
    </source>
</evidence>
<name>A0ABT8T4W0_9BACT</name>
<dbReference type="EMBL" id="JAULJQ010000001">
    <property type="protein sequence ID" value="MDO2408604.1"/>
    <property type="molecule type" value="Genomic_DNA"/>
</dbReference>
<evidence type="ECO:0000256" key="3">
    <source>
        <dbReference type="ARBA" id="ARBA00023235"/>
    </source>
</evidence>
<dbReference type="Pfam" id="PF00849">
    <property type="entry name" value="PseudoU_synth_2"/>
    <property type="match status" value="1"/>
</dbReference>
<dbReference type="SUPFAM" id="SSF55120">
    <property type="entry name" value="Pseudouridine synthase"/>
    <property type="match status" value="1"/>
</dbReference>
<sequence>MLQAYKILAKQEGISNNEAKALIDAGVVSAKGEKIVIARALMSEKTEFKLIRIEKPKIIYEDNNIIALNKPAFAVSEKIAENLAKSDKNITLLNRLDKETSGVLLLAKNEEFRAKAVTQFKACRVKKTYYAILVGILAEDLDIDLPLSTIKTKSGAFSKIDLKNGKTAITHAQPLLCEGKKTLAKIEIETGRTHQIRVHLAHAGYGVYGDSKYAKSTAKRVFLHSYETEILGLRFRAALTKDFGAIFELPSELTH</sequence>
<evidence type="ECO:0000313" key="7">
    <source>
        <dbReference type="EMBL" id="MDO2408604.1"/>
    </source>
</evidence>
<reference evidence="7 8" key="1">
    <citation type="submission" date="2023-06" db="EMBL/GenBank/DDBJ databases">
        <title>Campylobacter magnum sp. nov., isolated from cecal contents of domestic pigs (Sus scrofa domesticus).</title>
        <authorList>
            <person name="Papic B."/>
            <person name="Gruntar I."/>
        </authorList>
    </citation>
    <scope>NUCLEOTIDE SEQUENCE [LARGE SCALE GENOMIC DNA]</scope>
    <source>
        <strain evidence="8">34484-21</strain>
    </source>
</reference>
<dbReference type="CDD" id="cd02869">
    <property type="entry name" value="PseudoU_synth_RluA_like"/>
    <property type="match status" value="1"/>
</dbReference>
<evidence type="ECO:0000256" key="5">
    <source>
        <dbReference type="ARBA" id="ARBA00033164"/>
    </source>
</evidence>
<dbReference type="PANTHER" id="PTHR21600">
    <property type="entry name" value="MITOCHONDRIAL RNA PSEUDOURIDINE SYNTHASE"/>
    <property type="match status" value="1"/>
</dbReference>
<dbReference type="Gene3D" id="3.30.2350.10">
    <property type="entry name" value="Pseudouridine synthase"/>
    <property type="match status" value="1"/>
</dbReference>
<dbReference type="Proteomes" id="UP001171111">
    <property type="component" value="Unassembled WGS sequence"/>
</dbReference>
<dbReference type="GO" id="GO:0016853">
    <property type="term" value="F:isomerase activity"/>
    <property type="evidence" value="ECO:0007669"/>
    <property type="project" value="UniProtKB-KW"/>
</dbReference>
<dbReference type="InterPro" id="IPR050188">
    <property type="entry name" value="RluA_PseudoU_synthase"/>
</dbReference>
<evidence type="ECO:0000313" key="8">
    <source>
        <dbReference type="Proteomes" id="UP001171111"/>
    </source>
</evidence>
<dbReference type="InterPro" id="IPR006224">
    <property type="entry name" value="PsdUridine_synth_RluA-like_CS"/>
</dbReference>
<evidence type="ECO:0000259" key="6">
    <source>
        <dbReference type="Pfam" id="PF00849"/>
    </source>
</evidence>
<comment type="caution">
    <text evidence="7">The sequence shown here is derived from an EMBL/GenBank/DDBJ whole genome shotgun (WGS) entry which is preliminary data.</text>
</comment>
<organism evidence="7 8">
    <name type="scientific">Campylobacter magnus</name>
    <dbReference type="NCBI Taxonomy" id="3026462"/>
    <lineage>
        <taxon>Bacteria</taxon>
        <taxon>Pseudomonadati</taxon>
        <taxon>Campylobacterota</taxon>
        <taxon>Epsilonproteobacteria</taxon>
        <taxon>Campylobacterales</taxon>
        <taxon>Campylobacteraceae</taxon>
        <taxon>Campylobacter</taxon>
    </lineage>
</organism>